<keyword evidence="3" id="KW-1185">Reference proteome</keyword>
<dbReference type="PROSITE" id="PS51257">
    <property type="entry name" value="PROKAR_LIPOPROTEIN"/>
    <property type="match status" value="1"/>
</dbReference>
<protein>
    <recommendedName>
        <fullName evidence="1">DUF5000 domain-containing protein</fullName>
    </recommendedName>
</protein>
<dbReference type="Gene3D" id="2.60.120.260">
    <property type="entry name" value="Galactose-binding domain-like"/>
    <property type="match status" value="1"/>
</dbReference>
<dbReference type="AlphaFoldDB" id="A0A1X7LFZ2"/>
<evidence type="ECO:0000313" key="3">
    <source>
        <dbReference type="Proteomes" id="UP000193420"/>
    </source>
</evidence>
<evidence type="ECO:0000259" key="1">
    <source>
        <dbReference type="Pfam" id="PF16391"/>
    </source>
</evidence>
<evidence type="ECO:0000313" key="2">
    <source>
        <dbReference type="EMBL" id="SMG52437.1"/>
    </source>
</evidence>
<dbReference type="Proteomes" id="UP000193420">
    <property type="component" value="Unassembled WGS sequence"/>
</dbReference>
<proteinExistence type="predicted"/>
<dbReference type="InterPro" id="IPR008979">
    <property type="entry name" value="Galactose-bd-like_sf"/>
</dbReference>
<dbReference type="SUPFAM" id="SSF49785">
    <property type="entry name" value="Galactose-binding domain-like"/>
    <property type="match status" value="1"/>
</dbReference>
<name>A0A1X7LFZ2_9FLAO</name>
<sequence length="396" mass="44884">MKNLYIYVILGIGLVFSCSKMEDNFKDYLGREDKIYAGKVDSVSLRTGYNRVQFDISTSVRNLEVVRVFWNDFADSLDVGISGEPGITTQILDGISEKDYNFNFVSIDTHGNKSLPFSVPGKVYGEKYIAVRSIRPIKEIQLIDTENLIVVWNGIVDDGVFCDITYTDINDQEVSLRVPMSDTETEINDINAKLGFSYTTVYMPEEDAIDEFFSDVVQVQPEIAFELGKETWSLVSLPTDVRGDCYGGSIAGLWNGKTNDYYHSGCYGDVEDLIPHHFTFDLGVDANLVKVRLDPRTGCCQGRNPKRFQIWGISDLTDAETTLDSNDPNWEQEMIDKGWVQLLDHETAPSWNGSAEGYITNLTDNTSVRFIRYRILENWNGEPYTALSELTFWYGE</sequence>
<feature type="domain" description="DUF5000" evidence="1">
    <location>
        <begin position="254"/>
        <end position="393"/>
    </location>
</feature>
<dbReference type="Pfam" id="PF16391">
    <property type="entry name" value="DUF5000"/>
    <property type="match status" value="1"/>
</dbReference>
<dbReference type="STRING" id="188872.SAMN03080602_04229"/>
<dbReference type="InterPro" id="IPR032164">
    <property type="entry name" value="DUF5000"/>
</dbReference>
<reference evidence="3" key="1">
    <citation type="submission" date="2017-04" db="EMBL/GenBank/DDBJ databases">
        <authorList>
            <person name="Varghese N."/>
            <person name="Submissions S."/>
        </authorList>
    </citation>
    <scope>NUCLEOTIDE SEQUENCE [LARGE SCALE GENOMIC DNA]</scope>
    <source>
        <strain evidence="3">DSM 19835</strain>
    </source>
</reference>
<gene>
    <name evidence="2" type="ORF">SAMN03080602_04229</name>
</gene>
<dbReference type="RefSeq" id="WP_176225698.1">
    <property type="nucleotide sequence ID" value="NZ_FXAO01000014.1"/>
</dbReference>
<dbReference type="EMBL" id="FXAO01000014">
    <property type="protein sequence ID" value="SMG52437.1"/>
    <property type="molecule type" value="Genomic_DNA"/>
</dbReference>
<accession>A0A1X7LFZ2</accession>
<dbReference type="Pfam" id="PF16389">
    <property type="entry name" value="DUF4998"/>
    <property type="match status" value="1"/>
</dbReference>
<organism evidence="2 3">
    <name type="scientific">Arenibacter troitsensis</name>
    <dbReference type="NCBI Taxonomy" id="188872"/>
    <lineage>
        <taxon>Bacteria</taxon>
        <taxon>Pseudomonadati</taxon>
        <taxon>Bacteroidota</taxon>
        <taxon>Flavobacteriia</taxon>
        <taxon>Flavobacteriales</taxon>
        <taxon>Flavobacteriaceae</taxon>
        <taxon>Arenibacter</taxon>
    </lineage>
</organism>